<keyword evidence="2" id="KW-0479">Metal-binding</keyword>
<feature type="transmembrane region" description="Helical" evidence="7">
    <location>
        <begin position="65"/>
        <end position="85"/>
    </location>
</feature>
<dbReference type="PANTHER" id="PTHR46151:SF12">
    <property type="entry name" value="RING_U-BOX SUPERFAMILY PROTEIN"/>
    <property type="match status" value="1"/>
</dbReference>
<evidence type="ECO:0000256" key="4">
    <source>
        <dbReference type="ARBA" id="ARBA00022833"/>
    </source>
</evidence>
<feature type="non-terminal residue" evidence="9">
    <location>
        <position position="1"/>
    </location>
</feature>
<evidence type="ECO:0000256" key="1">
    <source>
        <dbReference type="ARBA" id="ARBA00004370"/>
    </source>
</evidence>
<evidence type="ECO:0000256" key="2">
    <source>
        <dbReference type="ARBA" id="ARBA00022723"/>
    </source>
</evidence>
<reference evidence="9 10" key="1">
    <citation type="submission" date="2024-05" db="EMBL/GenBank/DDBJ databases">
        <title>De novo assembly of an allotetraploid wild potato.</title>
        <authorList>
            <person name="Hosaka A.J."/>
        </authorList>
    </citation>
    <scope>NUCLEOTIDE SEQUENCE [LARGE SCALE GENOMIC DNA]</scope>
    <source>
        <tissue evidence="9">Young leaves</tissue>
    </source>
</reference>
<feature type="domain" description="RING-type" evidence="8">
    <location>
        <begin position="228"/>
        <end position="270"/>
    </location>
</feature>
<evidence type="ECO:0000256" key="3">
    <source>
        <dbReference type="ARBA" id="ARBA00022771"/>
    </source>
</evidence>
<keyword evidence="5 7" id="KW-0472">Membrane</keyword>
<evidence type="ECO:0000259" key="8">
    <source>
        <dbReference type="PROSITE" id="PS50089"/>
    </source>
</evidence>
<evidence type="ECO:0000313" key="9">
    <source>
        <dbReference type="EMBL" id="KAL3322445.1"/>
    </source>
</evidence>
<dbReference type="SUPFAM" id="SSF57850">
    <property type="entry name" value="RING/U-box"/>
    <property type="match status" value="1"/>
</dbReference>
<keyword evidence="7" id="KW-0812">Transmembrane</keyword>
<dbReference type="PROSITE" id="PS50089">
    <property type="entry name" value="ZF_RING_2"/>
    <property type="match status" value="1"/>
</dbReference>
<dbReference type="InterPro" id="IPR001841">
    <property type="entry name" value="Znf_RING"/>
</dbReference>
<feature type="transmembrane region" description="Helical" evidence="7">
    <location>
        <begin position="14"/>
        <end position="32"/>
    </location>
</feature>
<dbReference type="AlphaFoldDB" id="A0ABD2QSK7"/>
<evidence type="ECO:0000313" key="10">
    <source>
        <dbReference type="Proteomes" id="UP001627284"/>
    </source>
</evidence>
<dbReference type="GO" id="GO:0016020">
    <property type="term" value="C:membrane"/>
    <property type="evidence" value="ECO:0007669"/>
    <property type="project" value="UniProtKB-SubCell"/>
</dbReference>
<dbReference type="GO" id="GO:0008270">
    <property type="term" value="F:zinc ion binding"/>
    <property type="evidence" value="ECO:0007669"/>
    <property type="project" value="UniProtKB-KW"/>
</dbReference>
<keyword evidence="3 6" id="KW-0863">Zinc-finger</keyword>
<gene>
    <name evidence="9" type="ORF">AABB24_039846</name>
</gene>
<dbReference type="CDD" id="cd16461">
    <property type="entry name" value="RING-H2_EL5-like"/>
    <property type="match status" value="1"/>
</dbReference>
<dbReference type="EMBL" id="JBJKTR010000024">
    <property type="protein sequence ID" value="KAL3322445.1"/>
    <property type="molecule type" value="Genomic_DNA"/>
</dbReference>
<dbReference type="Proteomes" id="UP001627284">
    <property type="component" value="Unassembled WGS sequence"/>
</dbReference>
<dbReference type="PANTHER" id="PTHR46151">
    <property type="entry name" value="NEP1-INTERACTING PROTEIN-LIKE 2"/>
    <property type="match status" value="1"/>
</dbReference>
<dbReference type="Pfam" id="PF13639">
    <property type="entry name" value="zf-RING_2"/>
    <property type="match status" value="1"/>
</dbReference>
<sequence>YFQLLTCSVFLDKFHTLILPSLLFSSHIFLTFNDFSGSGLNSFFQMTNNLFTCIYTLLVKSKECIFTWVFFRFACFSTGLLLMVIKNTIWALFMCILALGGATVGIVTGAIKGQTTETGLLRGAGVGAVTGAVTTVQLVELILNGESFSKVALVCSLVDGKVFMEWVSPAILKAYQWQVSTVESSLREISDIFDINATKGLSQEVIKKLPKYNFCSVNTYRESQEVTCAICLQDFKDGDSARMLPSCKHSFHTQCIDEWLIRHGSCPICRVEI</sequence>
<comment type="subcellular location">
    <subcellularLocation>
        <location evidence="1">Membrane</location>
    </subcellularLocation>
</comment>
<keyword evidence="4" id="KW-0862">Zinc</keyword>
<dbReference type="SMART" id="SM00184">
    <property type="entry name" value="RING"/>
    <property type="match status" value="1"/>
</dbReference>
<keyword evidence="10" id="KW-1185">Reference proteome</keyword>
<evidence type="ECO:0000256" key="5">
    <source>
        <dbReference type="ARBA" id="ARBA00023136"/>
    </source>
</evidence>
<feature type="transmembrane region" description="Helical" evidence="7">
    <location>
        <begin position="91"/>
        <end position="111"/>
    </location>
</feature>
<feature type="transmembrane region" description="Helical" evidence="7">
    <location>
        <begin position="38"/>
        <end position="58"/>
    </location>
</feature>
<proteinExistence type="predicted"/>
<evidence type="ECO:0000256" key="7">
    <source>
        <dbReference type="SAM" id="Phobius"/>
    </source>
</evidence>
<dbReference type="InterPro" id="IPR013083">
    <property type="entry name" value="Znf_RING/FYVE/PHD"/>
</dbReference>
<dbReference type="Gene3D" id="3.30.40.10">
    <property type="entry name" value="Zinc/RING finger domain, C3HC4 (zinc finger)"/>
    <property type="match status" value="1"/>
</dbReference>
<keyword evidence="7" id="KW-1133">Transmembrane helix</keyword>
<evidence type="ECO:0000256" key="6">
    <source>
        <dbReference type="PROSITE-ProRule" id="PRU00175"/>
    </source>
</evidence>
<organism evidence="9 10">
    <name type="scientific">Solanum stoloniferum</name>
    <dbReference type="NCBI Taxonomy" id="62892"/>
    <lineage>
        <taxon>Eukaryota</taxon>
        <taxon>Viridiplantae</taxon>
        <taxon>Streptophyta</taxon>
        <taxon>Embryophyta</taxon>
        <taxon>Tracheophyta</taxon>
        <taxon>Spermatophyta</taxon>
        <taxon>Magnoliopsida</taxon>
        <taxon>eudicotyledons</taxon>
        <taxon>Gunneridae</taxon>
        <taxon>Pentapetalae</taxon>
        <taxon>asterids</taxon>
        <taxon>lamiids</taxon>
        <taxon>Solanales</taxon>
        <taxon>Solanaceae</taxon>
        <taxon>Solanoideae</taxon>
        <taxon>Solaneae</taxon>
        <taxon>Solanum</taxon>
    </lineage>
</organism>
<name>A0ABD2QSK7_9SOLN</name>
<comment type="caution">
    <text evidence="9">The sequence shown here is derived from an EMBL/GenBank/DDBJ whole genome shotgun (WGS) entry which is preliminary data.</text>
</comment>
<protein>
    <recommendedName>
        <fullName evidence="8">RING-type domain-containing protein</fullName>
    </recommendedName>
</protein>
<accession>A0ABD2QSK7</accession>